<proteinExistence type="predicted"/>
<evidence type="ECO:0000313" key="1">
    <source>
        <dbReference type="EMBL" id="QSS55037.1"/>
    </source>
</evidence>
<dbReference type="EMBL" id="CP069105">
    <property type="protein sequence ID" value="QSS55037.1"/>
    <property type="molecule type" value="Genomic_DNA"/>
</dbReference>
<dbReference type="Proteomes" id="UP000663419">
    <property type="component" value="Chromosome 4"/>
</dbReference>
<name>A0A8A1LSS4_AJEC8</name>
<accession>A0A8A1LSS4</accession>
<dbReference type="VEuPathDB" id="FungiDB:I7I53_02800"/>
<organism evidence="1 2">
    <name type="scientific">Ajellomyces capsulatus (strain H88)</name>
    <name type="common">Darling's disease fungus</name>
    <name type="synonym">Histoplasma capsulatum</name>
    <dbReference type="NCBI Taxonomy" id="544711"/>
    <lineage>
        <taxon>Eukaryota</taxon>
        <taxon>Fungi</taxon>
        <taxon>Dikarya</taxon>
        <taxon>Ascomycota</taxon>
        <taxon>Pezizomycotina</taxon>
        <taxon>Eurotiomycetes</taxon>
        <taxon>Eurotiomycetidae</taxon>
        <taxon>Onygenales</taxon>
        <taxon>Ajellomycetaceae</taxon>
        <taxon>Histoplasma</taxon>
    </lineage>
</organism>
<gene>
    <name evidence="1" type="ORF">I7I53_02800</name>
</gene>
<dbReference type="AlphaFoldDB" id="A0A8A1LSS4"/>
<sequence length="83" mass="9469">MPSFFVLASACLQQPQTVSIGFFTYFLHSLLISCVSNKHLRFPIDFLTSTTLDPFGCIYIGSYNQPFLREKWCGVVDVLPTHY</sequence>
<evidence type="ECO:0000313" key="2">
    <source>
        <dbReference type="Proteomes" id="UP000663419"/>
    </source>
</evidence>
<reference evidence="1" key="1">
    <citation type="submission" date="2021-01" db="EMBL/GenBank/DDBJ databases">
        <title>Chromosome-level genome assembly of a human fungal pathogen reveals clustering of transcriptionally co-regulated genes.</title>
        <authorList>
            <person name="Voorhies M."/>
            <person name="Cohen S."/>
            <person name="Shea T.P."/>
            <person name="Petrus S."/>
            <person name="Munoz J.F."/>
            <person name="Poplawski S."/>
            <person name="Goldman W.E."/>
            <person name="Michael T."/>
            <person name="Cuomo C.A."/>
            <person name="Sil A."/>
            <person name="Beyhan S."/>
        </authorList>
    </citation>
    <scope>NUCLEOTIDE SEQUENCE</scope>
    <source>
        <strain evidence="1">H88</strain>
    </source>
</reference>
<protein>
    <submittedName>
        <fullName evidence="1">Uncharacterized protein</fullName>
    </submittedName>
</protein>